<dbReference type="InterPro" id="IPR013783">
    <property type="entry name" value="Ig-like_fold"/>
</dbReference>
<keyword evidence="4" id="KW-1185">Reference proteome</keyword>
<dbReference type="Proteomes" id="UP001501556">
    <property type="component" value="Unassembled WGS sequence"/>
</dbReference>
<evidence type="ECO:0000313" key="3">
    <source>
        <dbReference type="EMBL" id="GAA3984955.1"/>
    </source>
</evidence>
<dbReference type="RefSeq" id="WP_345125973.1">
    <property type="nucleotide sequence ID" value="NZ_BAABDI010000026.1"/>
</dbReference>
<evidence type="ECO:0000256" key="1">
    <source>
        <dbReference type="SAM" id="SignalP"/>
    </source>
</evidence>
<dbReference type="InterPro" id="IPR003961">
    <property type="entry name" value="FN3_dom"/>
</dbReference>
<name>A0ABP7QMI9_9BACT</name>
<reference evidence="4" key="1">
    <citation type="journal article" date="2019" name="Int. J. Syst. Evol. Microbiol.">
        <title>The Global Catalogue of Microorganisms (GCM) 10K type strain sequencing project: providing services to taxonomists for standard genome sequencing and annotation.</title>
        <authorList>
            <consortium name="The Broad Institute Genomics Platform"/>
            <consortium name="The Broad Institute Genome Sequencing Center for Infectious Disease"/>
            <person name="Wu L."/>
            <person name="Ma J."/>
        </authorList>
    </citation>
    <scope>NUCLEOTIDE SEQUENCE [LARGE SCALE GENOMIC DNA]</scope>
    <source>
        <strain evidence="4">JCM 17217</strain>
    </source>
</reference>
<dbReference type="SMART" id="SM00060">
    <property type="entry name" value="FN3"/>
    <property type="match status" value="2"/>
</dbReference>
<feature type="chain" id="PRO_5046928520" description="Fibronectin type-III domain-containing protein" evidence="1">
    <location>
        <begin position="26"/>
        <end position="1197"/>
    </location>
</feature>
<dbReference type="EMBL" id="BAABDI010000026">
    <property type="protein sequence ID" value="GAA3984955.1"/>
    <property type="molecule type" value="Genomic_DNA"/>
</dbReference>
<proteinExistence type="predicted"/>
<organism evidence="3 4">
    <name type="scientific">Hymenobacter antarcticus</name>
    <dbReference type="NCBI Taxonomy" id="486270"/>
    <lineage>
        <taxon>Bacteria</taxon>
        <taxon>Pseudomonadati</taxon>
        <taxon>Bacteroidota</taxon>
        <taxon>Cytophagia</taxon>
        <taxon>Cytophagales</taxon>
        <taxon>Hymenobacteraceae</taxon>
        <taxon>Hymenobacter</taxon>
    </lineage>
</organism>
<keyword evidence="1" id="KW-0732">Signal</keyword>
<protein>
    <recommendedName>
        <fullName evidence="2">Fibronectin type-III domain-containing protein</fullName>
    </recommendedName>
</protein>
<evidence type="ECO:0000259" key="2">
    <source>
        <dbReference type="PROSITE" id="PS50853"/>
    </source>
</evidence>
<feature type="signal peptide" evidence="1">
    <location>
        <begin position="1"/>
        <end position="25"/>
    </location>
</feature>
<sequence length="1197" mass="120109">MAFSNTTCSRLLTALLLLLSLGARAQLQLTTSSSVTQNFDGLGSSATAALPPGFELTGGSAPVYGTGTTTATTQAGGTSGTGALTSTSSGGAYNFATGVTASSTDRALGFLSTGSYLSPRHVLLAVRNSAGQTLTDLEVAFDLEKYRTGTRAFDWQFYTSPDGTTWSGPVTAGSQSYAADGANAVVNPPTSLRKTVALTALNLADGGTFYLRWSYVGTGGSTNAQGLALDNLTLTPTLSGTPAPASITTGTITGSPFCVPAATGAAVSVPFTATGGLTGTFAAQLSDAAGTFPADLARDLIGTGTASPIAATLPAGTAAGTGYRIRVVHAASATTGSANTANLTITTPPATNAVTLAPTAAQGLTTTGTGAPITATATAASSFAWFYSTSSSGPFSTAIGGATAATYTPRGADFNGVGTYYLVAQATSTCGSVAGTSAPVTITVSTPSPTLTLAPNPVPDFGTVPVGQASASTPLSVSGTSLTAPVTLTPPAGFQLRTGSAAFSCAPLTLTPTGGTLTATVDVRFVPELAQAYRGPITVASADLPGQPGVEVSGTGVAPAYPPSVSTAAVSAVAGTTATAGGTVLDEGGRPVTARGIVYATTEAPTTQDDFTQDGTGAGSFVSALSGLLPNTTYYVRAYATNAKGTSYGEQLSFTTATVALAAEPTQASTLTATTVAPTTVTLALSGGNGTKQLVLVTQGPGLSFQPQDGTTYAANAAFGQGDQPAPGTYVVGAAGVPSLTVTGLLANTEYTFAVFDYNDNATSGAENYLLTPHGELTLTTPTPPAGLLLAEDFDYPAGDPLTAHGWTAHSSAGTSPILVSPAGLSAPGYAPASGNAASLVASGEDVNRPFLSQGAGTNVYAALLVRVNTASAADYFFHLGPDPLSTTFRARLFVKAAPTSGKVQFGVSGSGTATVYAPTEYDLNRTYLLVLRYVFGLSGTETRLYVNPGQAEPATADATSTEAASSAPANIGSVALRQGPSTSPLLVDGLRIATGYTQARPFSGPLPVTLTTFTARRQPAGSVQLQWATAQELNARLFRVQRSADGRLFAAVATQAAAGTTAQARQYATLDPTAPAGVLYYRLEQEDTDGTRHYSPVVTVAPGAGPAPAASLTVAPNPADPGQPLTLNLTGRAGQALTLQVLDNAGRLLHTQALHPATDQEPLPLALPATLSAGTYLLRVTGPGYPPLHTRLVLVR</sequence>
<dbReference type="Gene3D" id="2.60.40.10">
    <property type="entry name" value="Immunoglobulins"/>
    <property type="match status" value="1"/>
</dbReference>
<accession>A0ABP7QMI9</accession>
<evidence type="ECO:0000313" key="4">
    <source>
        <dbReference type="Proteomes" id="UP001501556"/>
    </source>
</evidence>
<comment type="caution">
    <text evidence="3">The sequence shown here is derived from an EMBL/GenBank/DDBJ whole genome shotgun (WGS) entry which is preliminary data.</text>
</comment>
<gene>
    <name evidence="3" type="ORF">GCM10022407_32400</name>
</gene>
<feature type="domain" description="Fibronectin type-III" evidence="2">
    <location>
        <begin position="562"/>
        <end position="662"/>
    </location>
</feature>
<dbReference type="PROSITE" id="PS50853">
    <property type="entry name" value="FN3"/>
    <property type="match status" value="1"/>
</dbReference>